<comment type="caution">
    <text evidence="11">The sequence shown here is derived from an EMBL/GenBank/DDBJ whole genome shotgun (WGS) entry which is preliminary data.</text>
</comment>
<keyword evidence="3" id="KW-0677">Repeat</keyword>
<evidence type="ECO:0000259" key="10">
    <source>
        <dbReference type="PROSITE" id="PS50103"/>
    </source>
</evidence>
<dbReference type="SMART" id="SM00356">
    <property type="entry name" value="ZnF_C3H1"/>
    <property type="match status" value="4"/>
</dbReference>
<feature type="compositionally biased region" description="Low complexity" evidence="9">
    <location>
        <begin position="56"/>
        <end position="77"/>
    </location>
</feature>
<dbReference type="PANTHER" id="PTHR12675">
    <property type="entry name" value="MUSCLEBLIND-LIKE PROTEIN"/>
    <property type="match status" value="1"/>
</dbReference>
<evidence type="ECO:0000256" key="6">
    <source>
        <dbReference type="ARBA" id="ARBA00023242"/>
    </source>
</evidence>
<dbReference type="GO" id="GO:0005654">
    <property type="term" value="C:nucleoplasm"/>
    <property type="evidence" value="ECO:0007669"/>
    <property type="project" value="TreeGrafter"/>
</dbReference>
<feature type="compositionally biased region" description="Low complexity" evidence="9">
    <location>
        <begin position="117"/>
        <end position="139"/>
    </location>
</feature>
<feature type="zinc finger region" description="C3H1-type" evidence="8">
    <location>
        <begin position="182"/>
        <end position="210"/>
    </location>
</feature>
<comment type="subcellular location">
    <subcellularLocation>
        <location evidence="1">Nucleus</location>
    </subcellularLocation>
</comment>
<dbReference type="AlphaFoldDB" id="A0A813MCY0"/>
<evidence type="ECO:0000256" key="2">
    <source>
        <dbReference type="ARBA" id="ARBA00022723"/>
    </source>
</evidence>
<dbReference type="GO" id="GO:0003723">
    <property type="term" value="F:RNA binding"/>
    <property type="evidence" value="ECO:0007669"/>
    <property type="project" value="TreeGrafter"/>
</dbReference>
<dbReference type="GO" id="GO:0043484">
    <property type="term" value="P:regulation of RNA splicing"/>
    <property type="evidence" value="ECO:0007669"/>
    <property type="project" value="TreeGrafter"/>
</dbReference>
<name>A0A813MCY0_9BILA</name>
<reference evidence="11" key="1">
    <citation type="submission" date="2021-02" db="EMBL/GenBank/DDBJ databases">
        <authorList>
            <person name="Nowell W R."/>
        </authorList>
    </citation>
    <scope>NUCLEOTIDE SEQUENCE</scope>
    <source>
        <strain evidence="11">Ploen Becks lab</strain>
    </source>
</reference>
<dbReference type="FunFam" id="3.30.1370.210:FF:000005">
    <property type="entry name" value="Muscleblind, isoform M"/>
    <property type="match status" value="1"/>
</dbReference>
<dbReference type="EMBL" id="CAJNOC010000140">
    <property type="protein sequence ID" value="CAF0718556.1"/>
    <property type="molecule type" value="Genomic_DNA"/>
</dbReference>
<keyword evidence="4 8" id="KW-0863">Zinc-finger</keyword>
<evidence type="ECO:0000256" key="9">
    <source>
        <dbReference type="SAM" id="MobiDB-lite"/>
    </source>
</evidence>
<keyword evidence="6" id="KW-0539">Nucleus</keyword>
<protein>
    <recommendedName>
        <fullName evidence="10">C3H1-type domain-containing protein</fullName>
    </recommendedName>
</protein>
<keyword evidence="12" id="KW-1185">Reference proteome</keyword>
<proteinExistence type="inferred from homology"/>
<dbReference type="OrthoDB" id="6285980at2759"/>
<evidence type="ECO:0000256" key="5">
    <source>
        <dbReference type="ARBA" id="ARBA00022833"/>
    </source>
</evidence>
<dbReference type="InterPro" id="IPR000571">
    <property type="entry name" value="Znf_CCCH"/>
</dbReference>
<comment type="similarity">
    <text evidence="7">Belongs to the muscleblind family.</text>
</comment>
<dbReference type="PANTHER" id="PTHR12675:SF12">
    <property type="entry name" value="PROTEIN MUSCLEBLIND"/>
    <property type="match status" value="1"/>
</dbReference>
<feature type="region of interest" description="Disordered" evidence="9">
    <location>
        <begin position="54"/>
        <end position="96"/>
    </location>
</feature>
<evidence type="ECO:0000313" key="11">
    <source>
        <dbReference type="EMBL" id="CAF0718556.1"/>
    </source>
</evidence>
<evidence type="ECO:0000256" key="4">
    <source>
        <dbReference type="ARBA" id="ARBA00022771"/>
    </source>
</evidence>
<accession>A0A813MCY0</accession>
<keyword evidence="5 8" id="KW-0862">Zinc</keyword>
<feature type="region of interest" description="Disordered" evidence="9">
    <location>
        <begin position="116"/>
        <end position="139"/>
    </location>
</feature>
<feature type="zinc finger region" description="C3H1-type" evidence="8">
    <location>
        <begin position="437"/>
        <end position="463"/>
    </location>
</feature>
<dbReference type="GO" id="GO:0008270">
    <property type="term" value="F:zinc ion binding"/>
    <property type="evidence" value="ECO:0007669"/>
    <property type="project" value="UniProtKB-KW"/>
</dbReference>
<dbReference type="InterPro" id="IPR054429">
    <property type="entry name" value="Znf-CCCH_Muscleblind-like"/>
</dbReference>
<evidence type="ECO:0000313" key="12">
    <source>
        <dbReference type="Proteomes" id="UP000663879"/>
    </source>
</evidence>
<evidence type="ECO:0000256" key="3">
    <source>
        <dbReference type="ARBA" id="ARBA00022737"/>
    </source>
</evidence>
<keyword evidence="2 8" id="KW-0479">Metal-binding</keyword>
<evidence type="ECO:0000256" key="1">
    <source>
        <dbReference type="ARBA" id="ARBA00004123"/>
    </source>
</evidence>
<dbReference type="GO" id="GO:0005737">
    <property type="term" value="C:cytoplasm"/>
    <property type="evidence" value="ECO:0007669"/>
    <property type="project" value="TreeGrafter"/>
</dbReference>
<sequence>MSNAVTSITAAANVQIDLKSNINKTKSSESINIVKLETQNLSETNSNIHETAKANSVGISSSPSVSSSSPTSSTSSGKTESPNQMSNHLPQHPNHPVQFAGMQYFQYPNQNSTTPVNVSPLSSMTSSPSTINTPSTANSTTSIHFSNQPHFFHPHSHTHQPIAYTPAQHIHAFNPNFKDTRWLTLEVCREFQRNKCNRTDIDCKFAHPPPHVEIVNGKVIACYDSLKGKCTRKEPPCKYLHPPQHLKDQLLQNGKNNLVLRQVALAMMQQQHNQPQTNPAANATLIAANPQLAQYATFANTQGPNPVAAGVPTNPNLIPTLANSGLTYSQVQINHNGQPTLMPMIAANGFPANQSINLSQQAAFLADPTSALLHQVAGGTTLSPGAVAATANGLLAPQQRTDRLLICKDFQNGNCQKSANECQYAHPSPNTPIDAENQLVIVCVDFIKGKCSRETCKYFHPPEHLVTQLKKQKISNNAHVAAINASMTNGLNILPQYFVNPIQIPSPYRLAQTSFPHRSNMRNMNLIPTKFNYQPSTPLPTMTPNIRGYHDLSTTNSNNPIHISATAIASNTANVAATASLTAQELNDAQFAIENAQAYQLPQYQIYPMYHRPINTNYVNNNSVTNKTNSSNEENNVDLNKTASASATSNAAVNNANQVDVVPGKKRTHDAIEQDFIPVQNGIAASGSVTATQQTVQVKRAALTDSKTGMPVFHPYNAAQSPYHPHLHPQQHIAFAPHPVSANTLNYPPAINFPMQYAQYIPLPYTGHPSGIPRI</sequence>
<gene>
    <name evidence="11" type="ORF">OXX778_LOCUS1959</name>
</gene>
<feature type="domain" description="C3H1-type" evidence="10">
    <location>
        <begin position="182"/>
        <end position="210"/>
    </location>
</feature>
<evidence type="ECO:0000256" key="7">
    <source>
        <dbReference type="ARBA" id="ARBA00038226"/>
    </source>
</evidence>
<organism evidence="11 12">
    <name type="scientific">Brachionus calyciflorus</name>
    <dbReference type="NCBI Taxonomy" id="104777"/>
    <lineage>
        <taxon>Eukaryota</taxon>
        <taxon>Metazoa</taxon>
        <taxon>Spiralia</taxon>
        <taxon>Gnathifera</taxon>
        <taxon>Rotifera</taxon>
        <taxon>Eurotatoria</taxon>
        <taxon>Monogononta</taxon>
        <taxon>Pseudotrocha</taxon>
        <taxon>Ploima</taxon>
        <taxon>Brachionidae</taxon>
        <taxon>Brachionus</taxon>
    </lineage>
</organism>
<dbReference type="Pfam" id="PF22628">
    <property type="entry name" value="zf-CCCH_10"/>
    <property type="match status" value="2"/>
</dbReference>
<feature type="domain" description="C3H1-type" evidence="10">
    <location>
        <begin position="406"/>
        <end position="429"/>
    </location>
</feature>
<dbReference type="Proteomes" id="UP000663879">
    <property type="component" value="Unassembled WGS sequence"/>
</dbReference>
<dbReference type="PROSITE" id="PS50103">
    <property type="entry name" value="ZF_C3H1"/>
    <property type="match status" value="4"/>
</dbReference>
<feature type="domain" description="C3H1-type" evidence="10">
    <location>
        <begin position="216"/>
        <end position="244"/>
    </location>
</feature>
<feature type="compositionally biased region" description="Polar residues" evidence="9">
    <location>
        <begin position="78"/>
        <end position="89"/>
    </location>
</feature>
<dbReference type="Gene3D" id="3.30.1370.210">
    <property type="match status" value="2"/>
</dbReference>
<feature type="zinc finger region" description="C3H1-type" evidence="8">
    <location>
        <begin position="216"/>
        <end position="244"/>
    </location>
</feature>
<feature type="zinc finger region" description="C3H1-type" evidence="8">
    <location>
        <begin position="406"/>
        <end position="429"/>
    </location>
</feature>
<feature type="domain" description="C3H1-type" evidence="10">
    <location>
        <begin position="437"/>
        <end position="463"/>
    </location>
</feature>
<evidence type="ECO:0000256" key="8">
    <source>
        <dbReference type="PROSITE-ProRule" id="PRU00723"/>
    </source>
</evidence>